<organism evidence="2 3">
    <name type="scientific">Glossina pallidipes</name>
    <name type="common">Tsetse fly</name>
    <dbReference type="NCBI Taxonomy" id="7398"/>
    <lineage>
        <taxon>Eukaryota</taxon>
        <taxon>Metazoa</taxon>
        <taxon>Ecdysozoa</taxon>
        <taxon>Arthropoda</taxon>
        <taxon>Hexapoda</taxon>
        <taxon>Insecta</taxon>
        <taxon>Pterygota</taxon>
        <taxon>Neoptera</taxon>
        <taxon>Endopterygota</taxon>
        <taxon>Diptera</taxon>
        <taxon>Brachycera</taxon>
        <taxon>Muscomorpha</taxon>
        <taxon>Hippoboscoidea</taxon>
        <taxon>Glossinidae</taxon>
        <taxon>Glossina</taxon>
    </lineage>
</organism>
<dbReference type="STRING" id="7398.A0A1B0AB51"/>
<evidence type="ECO:0000313" key="2">
    <source>
        <dbReference type="EnsemblMetazoa" id="GPAI039910-PA"/>
    </source>
</evidence>
<accession>A0A1B0AB51</accession>
<reference evidence="2" key="2">
    <citation type="submission" date="2020-05" db="UniProtKB">
        <authorList>
            <consortium name="EnsemblMetazoa"/>
        </authorList>
    </citation>
    <scope>IDENTIFICATION</scope>
    <source>
        <strain evidence="2">IAEA</strain>
    </source>
</reference>
<protein>
    <submittedName>
        <fullName evidence="2">Uncharacterized protein</fullName>
    </submittedName>
</protein>
<keyword evidence="3" id="KW-1185">Reference proteome</keyword>
<evidence type="ECO:0000313" key="3">
    <source>
        <dbReference type="Proteomes" id="UP000092445"/>
    </source>
</evidence>
<sequence>MNIFTVFTKPEEHTLRSYDYWLIMHLKETQNHQLTGDSTTTPPPAPSPSAPSNVSMDFQSAMETFAEAWVAANAGQQLGDAAGFLP</sequence>
<reference evidence="3" key="1">
    <citation type="submission" date="2014-03" db="EMBL/GenBank/DDBJ databases">
        <authorList>
            <person name="Aksoy S."/>
            <person name="Warren W."/>
            <person name="Wilson R.K."/>
        </authorList>
    </citation>
    <scope>NUCLEOTIDE SEQUENCE [LARGE SCALE GENOMIC DNA]</scope>
    <source>
        <strain evidence="3">IAEA</strain>
    </source>
</reference>
<feature type="region of interest" description="Disordered" evidence="1">
    <location>
        <begin position="32"/>
        <end position="55"/>
    </location>
</feature>
<dbReference type="EnsemblMetazoa" id="GPAI039910-RA">
    <property type="protein sequence ID" value="GPAI039910-PA"/>
    <property type="gene ID" value="GPAI039910"/>
</dbReference>
<evidence type="ECO:0000256" key="1">
    <source>
        <dbReference type="SAM" id="MobiDB-lite"/>
    </source>
</evidence>
<dbReference type="Proteomes" id="UP000092445">
    <property type="component" value="Unassembled WGS sequence"/>
</dbReference>
<dbReference type="AlphaFoldDB" id="A0A1B0AB51"/>
<proteinExistence type="predicted"/>
<name>A0A1B0AB51_GLOPL</name>
<dbReference type="VEuPathDB" id="VectorBase:GPAI039910"/>